<dbReference type="GO" id="GO:0006508">
    <property type="term" value="P:proteolysis"/>
    <property type="evidence" value="ECO:0007669"/>
    <property type="project" value="UniProtKB-KW"/>
</dbReference>
<evidence type="ECO:0000256" key="8">
    <source>
        <dbReference type="SAM" id="MobiDB-lite"/>
    </source>
</evidence>
<evidence type="ECO:0000313" key="12">
    <source>
        <dbReference type="Proteomes" id="UP000825935"/>
    </source>
</evidence>
<comment type="similarity">
    <text evidence="1 7">Belongs to the peptidase A1 family.</text>
</comment>
<dbReference type="InterPro" id="IPR001461">
    <property type="entry name" value="Aspartic_peptidase_A1"/>
</dbReference>
<evidence type="ECO:0000256" key="5">
    <source>
        <dbReference type="ARBA" id="ARBA00023180"/>
    </source>
</evidence>
<evidence type="ECO:0000256" key="3">
    <source>
        <dbReference type="ARBA" id="ARBA00022750"/>
    </source>
</evidence>
<dbReference type="InterPro" id="IPR051708">
    <property type="entry name" value="Plant_Aspart_Prot_A1"/>
</dbReference>
<name>A0A8T2UUW5_CERRI</name>
<keyword evidence="12" id="KW-1185">Reference proteome</keyword>
<dbReference type="PROSITE" id="PS00141">
    <property type="entry name" value="ASP_PROTEASE"/>
    <property type="match status" value="1"/>
</dbReference>
<feature type="domain" description="Peptidase A1" evidence="10">
    <location>
        <begin position="176"/>
        <end position="537"/>
    </location>
</feature>
<dbReference type="FunFam" id="2.40.70.10:FF:000033">
    <property type="entry name" value="Aspartyl protease family protein"/>
    <property type="match status" value="1"/>
</dbReference>
<dbReference type="InterPro" id="IPR032861">
    <property type="entry name" value="TAXi_N"/>
</dbReference>
<evidence type="ECO:0000256" key="4">
    <source>
        <dbReference type="ARBA" id="ARBA00022801"/>
    </source>
</evidence>
<feature type="chain" id="PRO_5035761091" description="Peptidase A1 domain-containing protein" evidence="9">
    <location>
        <begin position="36"/>
        <end position="545"/>
    </location>
</feature>
<dbReference type="OrthoDB" id="2747330at2759"/>
<gene>
    <name evidence="11" type="ORF">KP509_04G083100</name>
</gene>
<dbReference type="PROSITE" id="PS51767">
    <property type="entry name" value="PEPTIDASE_A1"/>
    <property type="match status" value="1"/>
</dbReference>
<dbReference type="PANTHER" id="PTHR47967">
    <property type="entry name" value="OS07G0603500 PROTEIN-RELATED"/>
    <property type="match status" value="1"/>
</dbReference>
<accession>A0A8T2UUW5</accession>
<dbReference type="Pfam" id="PF14543">
    <property type="entry name" value="TAXi_N"/>
    <property type="match status" value="1"/>
</dbReference>
<evidence type="ECO:0000256" key="1">
    <source>
        <dbReference type="ARBA" id="ARBA00007447"/>
    </source>
</evidence>
<dbReference type="GO" id="GO:0004190">
    <property type="term" value="F:aspartic-type endopeptidase activity"/>
    <property type="evidence" value="ECO:0007669"/>
    <property type="project" value="UniProtKB-KW"/>
</dbReference>
<evidence type="ECO:0000256" key="2">
    <source>
        <dbReference type="ARBA" id="ARBA00022670"/>
    </source>
</evidence>
<sequence>MHPHTTPPQSARNRTLSGIATSIALLLVLTTSAAAQNGRHSQPTFKTLHPAQLSPLEAADSGPAASLTMAVIHADELGEAIRTWGQLRAAAEVAIAAAVRWDELRVRNLYPSSVNRSTHPVPRRSSNGKSFSPKDSSTASGTRARRHHHSRRVRASQIFEGAVTTGASFPGAIGQYFVELLVGTPQQSFFFIIDTGSDLVWIPCSLCQSCHSKQRNTNVLSALRRPIFHPEASSTFVPIACSSEECTLIPPPPGDTCNPSSPTSCTYTYAYSDLSRTTGVFAYDAIAMKPTARFPRSRRLHSVAFGCGTNNTGPSITGQGGVLGLGRGPISFSTQLGAFYGNKFSYCFPPFFHKKQRGLLVFGDGRRSMKLAEVLRFTPLLQTANEDTFYHLKVEAIKVNERALHIKPSLLRMDSFGNGGFIIDSGTTLTFFTKPLFRAVYMEFKHNVVYPRAPPTAGLRLCYNVSGVSKPRFPRIAIVFAGGAVFRPPPRNYFLSPLNDVRCLGFLSNEGASVLGNLMQQNYYVEYDRHENRLGFAKAHCSAND</sequence>
<dbReference type="PANTHER" id="PTHR47967:SF46">
    <property type="entry name" value="ASPARTIC PROTEINASE NEPENTHESIN-1"/>
    <property type="match status" value="1"/>
</dbReference>
<evidence type="ECO:0000313" key="11">
    <source>
        <dbReference type="EMBL" id="KAH7439937.1"/>
    </source>
</evidence>
<comment type="caution">
    <text evidence="11">The sequence shown here is derived from an EMBL/GenBank/DDBJ whole genome shotgun (WGS) entry which is preliminary data.</text>
</comment>
<evidence type="ECO:0000256" key="6">
    <source>
        <dbReference type="PIRSR" id="PIRSR601461-1"/>
    </source>
</evidence>
<dbReference type="InterPro" id="IPR021109">
    <property type="entry name" value="Peptidase_aspartic_dom_sf"/>
</dbReference>
<reference evidence="11" key="1">
    <citation type="submission" date="2021-08" db="EMBL/GenBank/DDBJ databases">
        <title>WGS assembly of Ceratopteris richardii.</title>
        <authorList>
            <person name="Marchant D.B."/>
            <person name="Chen G."/>
            <person name="Jenkins J."/>
            <person name="Shu S."/>
            <person name="Leebens-Mack J."/>
            <person name="Grimwood J."/>
            <person name="Schmutz J."/>
            <person name="Soltis P."/>
            <person name="Soltis D."/>
            <person name="Chen Z.-H."/>
        </authorList>
    </citation>
    <scope>NUCLEOTIDE SEQUENCE</scope>
    <source>
        <strain evidence="11">Whitten #5841</strain>
        <tissue evidence="11">Leaf</tissue>
    </source>
</reference>
<dbReference type="InterPro" id="IPR033121">
    <property type="entry name" value="PEPTIDASE_A1"/>
</dbReference>
<dbReference type="Pfam" id="PF14541">
    <property type="entry name" value="TAXi_C"/>
    <property type="match status" value="1"/>
</dbReference>
<dbReference type="InterPro" id="IPR034161">
    <property type="entry name" value="Pepsin-like_plant"/>
</dbReference>
<proteinExistence type="inferred from homology"/>
<feature type="compositionally biased region" description="Basic residues" evidence="8">
    <location>
        <begin position="143"/>
        <end position="154"/>
    </location>
</feature>
<evidence type="ECO:0000259" key="10">
    <source>
        <dbReference type="PROSITE" id="PS51767"/>
    </source>
</evidence>
<dbReference type="InterPro" id="IPR001969">
    <property type="entry name" value="Aspartic_peptidase_AS"/>
</dbReference>
<keyword evidence="4 7" id="KW-0378">Hydrolase</keyword>
<dbReference type="AlphaFoldDB" id="A0A8T2UUW5"/>
<dbReference type="OMA" id="CRYEYSY"/>
<feature type="signal peptide" evidence="9">
    <location>
        <begin position="1"/>
        <end position="35"/>
    </location>
</feature>
<protein>
    <recommendedName>
        <fullName evidence="10">Peptidase A1 domain-containing protein</fullName>
    </recommendedName>
</protein>
<keyword evidence="9" id="KW-0732">Signal</keyword>
<evidence type="ECO:0000256" key="7">
    <source>
        <dbReference type="RuleBase" id="RU000454"/>
    </source>
</evidence>
<evidence type="ECO:0000256" key="9">
    <source>
        <dbReference type="SAM" id="SignalP"/>
    </source>
</evidence>
<organism evidence="11 12">
    <name type="scientific">Ceratopteris richardii</name>
    <name type="common">Triangle waterfern</name>
    <dbReference type="NCBI Taxonomy" id="49495"/>
    <lineage>
        <taxon>Eukaryota</taxon>
        <taxon>Viridiplantae</taxon>
        <taxon>Streptophyta</taxon>
        <taxon>Embryophyta</taxon>
        <taxon>Tracheophyta</taxon>
        <taxon>Polypodiopsida</taxon>
        <taxon>Polypodiidae</taxon>
        <taxon>Polypodiales</taxon>
        <taxon>Pteridineae</taxon>
        <taxon>Pteridaceae</taxon>
        <taxon>Parkerioideae</taxon>
        <taxon>Ceratopteris</taxon>
    </lineage>
</organism>
<dbReference type="Gene3D" id="2.40.70.10">
    <property type="entry name" value="Acid Proteases"/>
    <property type="match status" value="2"/>
</dbReference>
<dbReference type="CDD" id="cd05476">
    <property type="entry name" value="pepsin_A_like_plant"/>
    <property type="match status" value="1"/>
</dbReference>
<dbReference type="EMBL" id="CM035409">
    <property type="protein sequence ID" value="KAH7439937.1"/>
    <property type="molecule type" value="Genomic_DNA"/>
</dbReference>
<feature type="active site" evidence="6">
    <location>
        <position position="424"/>
    </location>
</feature>
<feature type="region of interest" description="Disordered" evidence="8">
    <location>
        <begin position="113"/>
        <end position="155"/>
    </location>
</feature>
<dbReference type="Proteomes" id="UP000825935">
    <property type="component" value="Chromosome 4"/>
</dbReference>
<keyword evidence="3 7" id="KW-0064">Aspartyl protease</keyword>
<dbReference type="InterPro" id="IPR032799">
    <property type="entry name" value="TAXi_C"/>
</dbReference>
<keyword evidence="2 7" id="KW-0645">Protease</keyword>
<feature type="compositionally biased region" description="Polar residues" evidence="8">
    <location>
        <begin position="113"/>
        <end position="138"/>
    </location>
</feature>
<dbReference type="PRINTS" id="PR00792">
    <property type="entry name" value="PEPSIN"/>
</dbReference>
<keyword evidence="5" id="KW-0325">Glycoprotein</keyword>
<dbReference type="SUPFAM" id="SSF50630">
    <property type="entry name" value="Acid proteases"/>
    <property type="match status" value="1"/>
</dbReference>
<feature type="active site" evidence="6">
    <location>
        <position position="194"/>
    </location>
</feature>